<dbReference type="GO" id="GO:0004342">
    <property type="term" value="F:glucosamine-6-phosphate deaminase activity"/>
    <property type="evidence" value="ECO:0007669"/>
    <property type="project" value="InterPro"/>
</dbReference>
<feature type="domain" description="Glucosamine/galactosamine-6-phosphate isomerase" evidence="2">
    <location>
        <begin position="3"/>
        <end position="197"/>
    </location>
</feature>
<dbReference type="EMBL" id="UINC01003090">
    <property type="protein sequence ID" value="SVA03283.1"/>
    <property type="molecule type" value="Genomic_DNA"/>
</dbReference>
<dbReference type="NCBIfam" id="TIGR00502">
    <property type="entry name" value="nagB"/>
    <property type="match status" value="1"/>
</dbReference>
<dbReference type="GO" id="GO:0005975">
    <property type="term" value="P:carbohydrate metabolic process"/>
    <property type="evidence" value="ECO:0007669"/>
    <property type="project" value="InterPro"/>
</dbReference>
<evidence type="ECO:0000313" key="3">
    <source>
        <dbReference type="EMBL" id="SVA03283.1"/>
    </source>
</evidence>
<gene>
    <name evidence="3" type="ORF">METZ01_LOCUS56137</name>
</gene>
<sequence>MGLATGSSTVLTYKVLIEQCKKEQISFKKVSTFNLDEYIGLGPNHTQSYRHYMDSKLFNHIDINKKNTYIPECFNNEFALSCNNYESMINNHGGIDIQVLGIGTNGHIGFNEPTSSLNSRTRVKTLTENTIKYNSRFFDKTEIQPKLAITMGIGTIMEAKQIILLGLGKHKSKAIADTVEGPITSFCPASILQQHSDVVVVIDEHAASELKLYDYYIHTEKMHQWKISF</sequence>
<dbReference type="InterPro" id="IPR018321">
    <property type="entry name" value="Glucosamine6P_isomerase_CS"/>
</dbReference>
<dbReference type="InterPro" id="IPR004547">
    <property type="entry name" value="Glucosamine6P_isomerase"/>
</dbReference>
<dbReference type="GO" id="GO:0019262">
    <property type="term" value="P:N-acetylneuraminate catabolic process"/>
    <property type="evidence" value="ECO:0007669"/>
    <property type="project" value="TreeGrafter"/>
</dbReference>
<protein>
    <recommendedName>
        <fullName evidence="2">Glucosamine/galactosamine-6-phosphate isomerase domain-containing protein</fullName>
    </recommendedName>
</protein>
<proteinExistence type="predicted"/>
<dbReference type="PANTHER" id="PTHR11280:SF5">
    <property type="entry name" value="GLUCOSAMINE-6-PHOSPHATE ISOMERASE"/>
    <property type="match status" value="1"/>
</dbReference>
<dbReference type="AlphaFoldDB" id="A0A381SPT3"/>
<organism evidence="3">
    <name type="scientific">marine metagenome</name>
    <dbReference type="NCBI Taxonomy" id="408172"/>
    <lineage>
        <taxon>unclassified sequences</taxon>
        <taxon>metagenomes</taxon>
        <taxon>ecological metagenomes</taxon>
    </lineage>
</organism>
<dbReference type="GO" id="GO:0006043">
    <property type="term" value="P:glucosamine catabolic process"/>
    <property type="evidence" value="ECO:0007669"/>
    <property type="project" value="TreeGrafter"/>
</dbReference>
<dbReference type="Gene3D" id="3.40.50.1360">
    <property type="match status" value="1"/>
</dbReference>
<dbReference type="CDD" id="cd01399">
    <property type="entry name" value="GlcN6P_deaminase"/>
    <property type="match status" value="1"/>
</dbReference>
<dbReference type="PANTHER" id="PTHR11280">
    <property type="entry name" value="GLUCOSAMINE-6-PHOSPHATE ISOMERASE"/>
    <property type="match status" value="1"/>
</dbReference>
<reference evidence="3" key="1">
    <citation type="submission" date="2018-05" db="EMBL/GenBank/DDBJ databases">
        <authorList>
            <person name="Lanie J.A."/>
            <person name="Ng W.-L."/>
            <person name="Kazmierczak K.M."/>
            <person name="Andrzejewski T.M."/>
            <person name="Davidsen T.M."/>
            <person name="Wayne K.J."/>
            <person name="Tettelin H."/>
            <person name="Glass J.I."/>
            <person name="Rusch D."/>
            <person name="Podicherti R."/>
            <person name="Tsui H.-C.T."/>
            <person name="Winkler M.E."/>
        </authorList>
    </citation>
    <scope>NUCLEOTIDE SEQUENCE</scope>
</reference>
<dbReference type="GO" id="GO:0042802">
    <property type="term" value="F:identical protein binding"/>
    <property type="evidence" value="ECO:0007669"/>
    <property type="project" value="TreeGrafter"/>
</dbReference>
<dbReference type="PROSITE" id="PS01161">
    <property type="entry name" value="GLC_GALNAC_ISOMERASE"/>
    <property type="match status" value="1"/>
</dbReference>
<keyword evidence="1" id="KW-0378">Hydrolase</keyword>
<dbReference type="InterPro" id="IPR006148">
    <property type="entry name" value="Glc/Gal-6P_isomerase"/>
</dbReference>
<dbReference type="InterPro" id="IPR037171">
    <property type="entry name" value="NagB/RpiA_transferase-like"/>
</dbReference>
<accession>A0A381SPT3</accession>
<evidence type="ECO:0000256" key="1">
    <source>
        <dbReference type="ARBA" id="ARBA00022801"/>
    </source>
</evidence>
<dbReference type="GO" id="GO:0005737">
    <property type="term" value="C:cytoplasm"/>
    <property type="evidence" value="ECO:0007669"/>
    <property type="project" value="TreeGrafter"/>
</dbReference>
<name>A0A381SPT3_9ZZZZ</name>
<dbReference type="Pfam" id="PF01182">
    <property type="entry name" value="Glucosamine_iso"/>
    <property type="match status" value="1"/>
</dbReference>
<dbReference type="SUPFAM" id="SSF100950">
    <property type="entry name" value="NagB/RpiA/CoA transferase-like"/>
    <property type="match status" value="1"/>
</dbReference>
<evidence type="ECO:0000259" key="2">
    <source>
        <dbReference type="Pfam" id="PF01182"/>
    </source>
</evidence>
<dbReference type="GO" id="GO:0006046">
    <property type="term" value="P:N-acetylglucosamine catabolic process"/>
    <property type="evidence" value="ECO:0007669"/>
    <property type="project" value="TreeGrafter"/>
</dbReference>